<reference evidence="3" key="1">
    <citation type="journal article" date="2019" name="Int. J. Syst. Evol. Microbiol.">
        <title>The Global Catalogue of Microorganisms (GCM) 10K type strain sequencing project: providing services to taxonomists for standard genome sequencing and annotation.</title>
        <authorList>
            <consortium name="The Broad Institute Genomics Platform"/>
            <consortium name="The Broad Institute Genome Sequencing Center for Infectious Disease"/>
            <person name="Wu L."/>
            <person name="Ma J."/>
        </authorList>
    </citation>
    <scope>NUCLEOTIDE SEQUENCE [LARGE SCALE GENOMIC DNA]</scope>
    <source>
        <strain evidence="3">CCM 320</strain>
    </source>
</reference>
<evidence type="ECO:0000256" key="1">
    <source>
        <dbReference type="SAM" id="Phobius"/>
    </source>
</evidence>
<feature type="transmembrane region" description="Helical" evidence="1">
    <location>
        <begin position="56"/>
        <end position="75"/>
    </location>
</feature>
<proteinExistence type="predicted"/>
<feature type="transmembrane region" description="Helical" evidence="1">
    <location>
        <begin position="5"/>
        <end position="21"/>
    </location>
</feature>
<protein>
    <submittedName>
        <fullName evidence="2">Uncharacterized protein</fullName>
    </submittedName>
</protein>
<name>A0ABV7KS77_PLAOK</name>
<keyword evidence="1" id="KW-0472">Membrane</keyword>
<evidence type="ECO:0000313" key="3">
    <source>
        <dbReference type="Proteomes" id="UP001595625"/>
    </source>
</evidence>
<comment type="caution">
    <text evidence="2">The sequence shown here is derived from an EMBL/GenBank/DDBJ whole genome shotgun (WGS) entry which is preliminary data.</text>
</comment>
<dbReference type="EMBL" id="JBHRUJ010000017">
    <property type="protein sequence ID" value="MFC3212338.1"/>
    <property type="molecule type" value="Genomic_DNA"/>
</dbReference>
<organism evidence="2 3">
    <name type="scientific">Planomicrobium okeanokoites</name>
    <name type="common">Planococcus okeanokoites</name>
    <name type="synonym">Flavobacterium okeanokoites</name>
    <dbReference type="NCBI Taxonomy" id="244"/>
    <lineage>
        <taxon>Bacteria</taxon>
        <taxon>Bacillati</taxon>
        <taxon>Bacillota</taxon>
        <taxon>Bacilli</taxon>
        <taxon>Bacillales</taxon>
        <taxon>Caryophanaceae</taxon>
        <taxon>Planomicrobium</taxon>
    </lineage>
</organism>
<keyword evidence="1" id="KW-1133">Transmembrane helix</keyword>
<dbReference type="RefSeq" id="WP_117312847.1">
    <property type="nucleotide sequence ID" value="NZ_JBHRUJ010000017.1"/>
</dbReference>
<keyword evidence="3" id="KW-1185">Reference proteome</keyword>
<gene>
    <name evidence="2" type="ORF">ACFOEJ_14715</name>
</gene>
<dbReference type="Proteomes" id="UP001595625">
    <property type="component" value="Unassembled WGS sequence"/>
</dbReference>
<evidence type="ECO:0000313" key="2">
    <source>
        <dbReference type="EMBL" id="MFC3212338.1"/>
    </source>
</evidence>
<keyword evidence="1" id="KW-0812">Transmembrane</keyword>
<accession>A0ABV7KS77</accession>
<sequence length="76" mass="8533">MKTIRIILIIILLAGVIYWLWTGSERFLPYVMLAASASAFLTTYEELSKSWKSVDGYLALVTSLIFGAYGISLLIR</sequence>